<evidence type="ECO:0000313" key="1">
    <source>
        <dbReference type="EMBL" id="KAK7340084.1"/>
    </source>
</evidence>
<dbReference type="AlphaFoldDB" id="A0AAN9QLJ0"/>
<dbReference type="EMBL" id="JAYMYQ010000004">
    <property type="protein sequence ID" value="KAK7340084.1"/>
    <property type="molecule type" value="Genomic_DNA"/>
</dbReference>
<dbReference type="Proteomes" id="UP001367508">
    <property type="component" value="Unassembled WGS sequence"/>
</dbReference>
<organism evidence="1 2">
    <name type="scientific">Canavalia gladiata</name>
    <name type="common">Sword bean</name>
    <name type="synonym">Dolichos gladiatus</name>
    <dbReference type="NCBI Taxonomy" id="3824"/>
    <lineage>
        <taxon>Eukaryota</taxon>
        <taxon>Viridiplantae</taxon>
        <taxon>Streptophyta</taxon>
        <taxon>Embryophyta</taxon>
        <taxon>Tracheophyta</taxon>
        <taxon>Spermatophyta</taxon>
        <taxon>Magnoliopsida</taxon>
        <taxon>eudicotyledons</taxon>
        <taxon>Gunneridae</taxon>
        <taxon>Pentapetalae</taxon>
        <taxon>rosids</taxon>
        <taxon>fabids</taxon>
        <taxon>Fabales</taxon>
        <taxon>Fabaceae</taxon>
        <taxon>Papilionoideae</taxon>
        <taxon>50 kb inversion clade</taxon>
        <taxon>NPAAA clade</taxon>
        <taxon>indigoferoid/millettioid clade</taxon>
        <taxon>Phaseoleae</taxon>
        <taxon>Canavalia</taxon>
    </lineage>
</organism>
<gene>
    <name evidence="1" type="ORF">VNO77_20778</name>
</gene>
<reference evidence="1 2" key="1">
    <citation type="submission" date="2024-01" db="EMBL/GenBank/DDBJ databases">
        <title>The genomes of 5 underutilized Papilionoideae crops provide insights into root nodulation and disease resistanc.</title>
        <authorList>
            <person name="Jiang F."/>
        </authorList>
    </citation>
    <scope>NUCLEOTIDE SEQUENCE [LARGE SCALE GENOMIC DNA]</scope>
    <source>
        <strain evidence="1">LVBAO_FW01</strain>
        <tissue evidence="1">Leaves</tissue>
    </source>
</reference>
<keyword evidence="2" id="KW-1185">Reference proteome</keyword>
<sequence length="79" mass="8941">MGDWDLICGICCLYVAKILLPETTITCQISMAMYWTPPSQGIFGHVDFLFLLFHIVSKDVSAQFCQMPGKDGYVFSLRK</sequence>
<name>A0AAN9QLJ0_CANGL</name>
<evidence type="ECO:0000313" key="2">
    <source>
        <dbReference type="Proteomes" id="UP001367508"/>
    </source>
</evidence>
<proteinExistence type="predicted"/>
<comment type="caution">
    <text evidence="1">The sequence shown here is derived from an EMBL/GenBank/DDBJ whole genome shotgun (WGS) entry which is preliminary data.</text>
</comment>
<accession>A0AAN9QLJ0</accession>
<protein>
    <submittedName>
        <fullName evidence="1">Uncharacterized protein</fullName>
    </submittedName>
</protein>